<evidence type="ECO:0000313" key="2">
    <source>
        <dbReference type="EMBL" id="KAK7260681.1"/>
    </source>
</evidence>
<evidence type="ECO:0000256" key="1">
    <source>
        <dbReference type="SAM" id="SignalP"/>
    </source>
</evidence>
<keyword evidence="1" id="KW-0732">Signal</keyword>
<dbReference type="EMBL" id="JAYWIO010000005">
    <property type="protein sequence ID" value="KAK7260681.1"/>
    <property type="molecule type" value="Genomic_DNA"/>
</dbReference>
<sequence>MVEMGLRRNLLSLVLTFDLNLSPPLNSQTSPPSSDVTYNFVANYKPPPNDSSIHPLKKRIGCGNYSTDPMMWPRFPTSPAATLLAFSTLAALTTARTSPIPITAVSLNIVPHVSITERNVINNSWKVWLLAETSFEYPVPKT</sequence>
<dbReference type="Proteomes" id="UP001372338">
    <property type="component" value="Unassembled WGS sequence"/>
</dbReference>
<proteinExistence type="predicted"/>
<keyword evidence="3" id="KW-1185">Reference proteome</keyword>
<reference evidence="2 3" key="1">
    <citation type="submission" date="2024-01" db="EMBL/GenBank/DDBJ databases">
        <title>The genomes of 5 underutilized Papilionoideae crops provide insights into root nodulation and disease resistanc.</title>
        <authorList>
            <person name="Yuan L."/>
        </authorList>
    </citation>
    <scope>NUCLEOTIDE SEQUENCE [LARGE SCALE GENOMIC DNA]</scope>
    <source>
        <strain evidence="2">ZHUSHIDOU_FW_LH</strain>
        <tissue evidence="2">Leaf</tissue>
    </source>
</reference>
<feature type="signal peptide" evidence="1">
    <location>
        <begin position="1"/>
        <end position="27"/>
    </location>
</feature>
<organism evidence="2 3">
    <name type="scientific">Crotalaria pallida</name>
    <name type="common">Smooth rattlebox</name>
    <name type="synonym">Crotalaria striata</name>
    <dbReference type="NCBI Taxonomy" id="3830"/>
    <lineage>
        <taxon>Eukaryota</taxon>
        <taxon>Viridiplantae</taxon>
        <taxon>Streptophyta</taxon>
        <taxon>Embryophyta</taxon>
        <taxon>Tracheophyta</taxon>
        <taxon>Spermatophyta</taxon>
        <taxon>Magnoliopsida</taxon>
        <taxon>eudicotyledons</taxon>
        <taxon>Gunneridae</taxon>
        <taxon>Pentapetalae</taxon>
        <taxon>rosids</taxon>
        <taxon>fabids</taxon>
        <taxon>Fabales</taxon>
        <taxon>Fabaceae</taxon>
        <taxon>Papilionoideae</taxon>
        <taxon>50 kb inversion clade</taxon>
        <taxon>genistoids sensu lato</taxon>
        <taxon>core genistoids</taxon>
        <taxon>Crotalarieae</taxon>
        <taxon>Crotalaria</taxon>
    </lineage>
</organism>
<feature type="chain" id="PRO_5042995884" evidence="1">
    <location>
        <begin position="28"/>
        <end position="142"/>
    </location>
</feature>
<accession>A0AAN9I545</accession>
<comment type="caution">
    <text evidence="2">The sequence shown here is derived from an EMBL/GenBank/DDBJ whole genome shotgun (WGS) entry which is preliminary data.</text>
</comment>
<evidence type="ECO:0000313" key="3">
    <source>
        <dbReference type="Proteomes" id="UP001372338"/>
    </source>
</evidence>
<gene>
    <name evidence="2" type="ORF">RIF29_26928</name>
</gene>
<dbReference type="AlphaFoldDB" id="A0AAN9I545"/>
<protein>
    <submittedName>
        <fullName evidence="2">Uncharacterized protein</fullName>
    </submittedName>
</protein>
<name>A0AAN9I545_CROPI</name>